<dbReference type="Gene3D" id="2.40.50.100">
    <property type="match status" value="1"/>
</dbReference>
<dbReference type="PANTHER" id="PTHR32347:SF23">
    <property type="entry name" value="BLL5650 PROTEIN"/>
    <property type="match status" value="1"/>
</dbReference>
<dbReference type="Proteomes" id="UP000316476">
    <property type="component" value="Unassembled WGS sequence"/>
</dbReference>
<organism evidence="5 6">
    <name type="scientific">Crateriforma conspicua</name>
    <dbReference type="NCBI Taxonomy" id="2527996"/>
    <lineage>
        <taxon>Bacteria</taxon>
        <taxon>Pseudomonadati</taxon>
        <taxon>Planctomycetota</taxon>
        <taxon>Planctomycetia</taxon>
        <taxon>Planctomycetales</taxon>
        <taxon>Planctomycetaceae</taxon>
        <taxon>Crateriforma</taxon>
    </lineage>
</organism>
<comment type="subcellular location">
    <subcellularLocation>
        <location evidence="1">Cell envelope</location>
    </subcellularLocation>
</comment>
<dbReference type="GO" id="GO:0030313">
    <property type="term" value="C:cell envelope"/>
    <property type="evidence" value="ECO:0007669"/>
    <property type="project" value="UniProtKB-SubCell"/>
</dbReference>
<evidence type="ECO:0000313" key="6">
    <source>
        <dbReference type="Proteomes" id="UP000316476"/>
    </source>
</evidence>
<accession>A0A5C6FXT8</accession>
<dbReference type="InterPro" id="IPR050465">
    <property type="entry name" value="UPF0194_transport"/>
</dbReference>
<name>A0A5C6FXT8_9PLAN</name>
<evidence type="ECO:0000313" key="5">
    <source>
        <dbReference type="EMBL" id="TWU67729.1"/>
    </source>
</evidence>
<proteinExistence type="predicted"/>
<gene>
    <name evidence="5" type="ORF">V7x_33060</name>
</gene>
<evidence type="ECO:0000256" key="3">
    <source>
        <dbReference type="SAM" id="Phobius"/>
    </source>
</evidence>
<feature type="domain" description="CusB-like beta-barrel" evidence="4">
    <location>
        <begin position="386"/>
        <end position="460"/>
    </location>
</feature>
<evidence type="ECO:0000259" key="4">
    <source>
        <dbReference type="Pfam" id="PF25954"/>
    </source>
</evidence>
<feature type="transmembrane region" description="Helical" evidence="3">
    <location>
        <begin position="223"/>
        <end position="243"/>
    </location>
</feature>
<sequence length="484" mass="53350">MKDDHDLQQDIQQMLKSESVVATAGQSVRTALANADEGITQLAHMLGQMESPVEAEPAKKPAAGLQTPLDCVVCIAGAKNRRESAERLVQRLASEYSGCHVRIAFGQRSMTKLYDHRLGWLSPSNRLRQSMEPLFQEGIEKEQNQSHGRTLRIDGVWVINLSEIGGKRHCFLWIQPQAGTKTEPASSSLVWMGRSSRALATTLWQQPRVAMPSSASVLGRRPVLAGFLAMLVVSLLAFWPVAYPIRCTAVIKPQGQRMIASPFEATLLKSHVLPGDRVQAGQCLLELDGRPLQLELESIAAESQRAEKAENVALASGDIAAAQQAALEQRQLSRRRDLLQDRLSRLQICSPMDAVVISGDLSQYVGAPLKMGQSLLEIAPPGDMRVEVQIPEFEIGMVTPEAETHIRFPALGGESYDAGLGQIYPAAEIRDDQNVFLAHVTIPNDSDDLRPGMKGLARISGPTRPRIWSYVRGIWEKSLWWMGY</sequence>
<keyword evidence="3" id="KW-0812">Transmembrane</keyword>
<dbReference type="Gene3D" id="1.10.287.470">
    <property type="entry name" value="Helix hairpin bin"/>
    <property type="match status" value="1"/>
</dbReference>
<keyword evidence="2" id="KW-0175">Coiled coil</keyword>
<dbReference type="AlphaFoldDB" id="A0A5C6FXT8"/>
<protein>
    <submittedName>
        <fullName evidence="5">HlyD family secretion protein</fullName>
    </submittedName>
</protein>
<evidence type="ECO:0000256" key="2">
    <source>
        <dbReference type="ARBA" id="ARBA00023054"/>
    </source>
</evidence>
<dbReference type="OrthoDB" id="9806939at2"/>
<dbReference type="Gene3D" id="2.40.30.170">
    <property type="match status" value="1"/>
</dbReference>
<comment type="caution">
    <text evidence="5">The sequence shown here is derived from an EMBL/GenBank/DDBJ whole genome shotgun (WGS) entry which is preliminary data.</text>
</comment>
<keyword evidence="3" id="KW-0472">Membrane</keyword>
<dbReference type="InterPro" id="IPR058792">
    <property type="entry name" value="Beta-barrel_RND_2"/>
</dbReference>
<keyword evidence="3" id="KW-1133">Transmembrane helix</keyword>
<dbReference type="Pfam" id="PF25954">
    <property type="entry name" value="Beta-barrel_RND_2"/>
    <property type="match status" value="1"/>
</dbReference>
<dbReference type="EMBL" id="SJPZ01000001">
    <property type="protein sequence ID" value="TWU67729.1"/>
    <property type="molecule type" value="Genomic_DNA"/>
</dbReference>
<dbReference type="RefSeq" id="WP_146414069.1">
    <property type="nucleotide sequence ID" value="NZ_SJPZ01000001.1"/>
</dbReference>
<reference evidence="5 6" key="1">
    <citation type="submission" date="2019-02" db="EMBL/GenBank/DDBJ databases">
        <title>Deep-cultivation of Planctomycetes and their phenomic and genomic characterization uncovers novel biology.</title>
        <authorList>
            <person name="Wiegand S."/>
            <person name="Jogler M."/>
            <person name="Boedeker C."/>
            <person name="Pinto D."/>
            <person name="Vollmers J."/>
            <person name="Rivas-Marin E."/>
            <person name="Kohn T."/>
            <person name="Peeters S.H."/>
            <person name="Heuer A."/>
            <person name="Rast P."/>
            <person name="Oberbeckmann S."/>
            <person name="Bunk B."/>
            <person name="Jeske O."/>
            <person name="Meyerdierks A."/>
            <person name="Storesund J.E."/>
            <person name="Kallscheuer N."/>
            <person name="Luecker S."/>
            <person name="Lage O.M."/>
            <person name="Pohl T."/>
            <person name="Merkel B.J."/>
            <person name="Hornburger P."/>
            <person name="Mueller R.-W."/>
            <person name="Bruemmer F."/>
            <person name="Labrenz M."/>
            <person name="Spormann A.M."/>
            <person name="Op Den Camp H."/>
            <person name="Overmann J."/>
            <person name="Amann R."/>
            <person name="Jetten M.S.M."/>
            <person name="Mascher T."/>
            <person name="Medema M.H."/>
            <person name="Devos D.P."/>
            <person name="Kaster A.-K."/>
            <person name="Ovreas L."/>
            <person name="Rohde M."/>
            <person name="Galperin M.Y."/>
            <person name="Jogler C."/>
        </authorList>
    </citation>
    <scope>NUCLEOTIDE SEQUENCE [LARGE SCALE GENOMIC DNA]</scope>
    <source>
        <strain evidence="5 6">V7</strain>
    </source>
</reference>
<evidence type="ECO:0000256" key="1">
    <source>
        <dbReference type="ARBA" id="ARBA00004196"/>
    </source>
</evidence>
<dbReference type="SUPFAM" id="SSF111369">
    <property type="entry name" value="HlyD-like secretion proteins"/>
    <property type="match status" value="1"/>
</dbReference>
<dbReference type="PANTHER" id="PTHR32347">
    <property type="entry name" value="EFFLUX SYSTEM COMPONENT YKNX-RELATED"/>
    <property type="match status" value="1"/>
</dbReference>